<proteinExistence type="predicted"/>
<sequence length="740" mass="80104">MSTHVLGIRHHGPGSARAVRRTLEKLRPDLVLIEGPPEADELIPLVAHERLRPPVALLAYPVEGDAPVETGSRAAFWPFAVFSPEWQAMHYAVTEGAAVRFFDLPVAFRFAEEKGTDPEPESARIDPIGALADAAGYDDPERWWEDVIEHRRDGDEVFSAVAEAMTAVRTATGYSHPEDLRREAYMRTALRAAVKEGHETIAIVCGAWHVPALIGDLPSAAHDAALLKGLSKAKVAMTWVPWTHGRLASWQGYGAGVSSPGWYHHLFTTPDQVIERWLIKTAVALRRADSPASTAHVIEGVRLAEALATLRGRPFAGLAEVTEATRAVLCEGDEMRLELIRRKLIVGERLGGVPDESLAAPLLRDVASLQRKLRMPAKALEDELKLDLRKPMDLGRSHLLHRLRLLKVEWGKPAAVSSGAKGTFWENWKLAWQPEFTVDLIAASAYGVTVAAAAAGATVERAAQAPDLATITGLVESCLLAGLNDALPPVLVALDDRIALGTDVLALMAALPPLARSLRYGDVRGTDAGALRGVTGGLVTRICVGLSSALTGLDETAAREVRERLDACHSAVTLIDEAELTEVWRETLAKTGARDDLPGLISGRVVRLLRDCERLDADDVALRLGRTLTIGEPPARAAGFIEGFFSDGATLLIHDDRLLLLVDRWLSEIPADSFLEVLPLVRRTFGAFAAPERRTIGERARHLHSPGRHAGQGGDEVPIDLARADAALPTLALLLGLETR</sequence>
<evidence type="ECO:0000313" key="1">
    <source>
        <dbReference type="EMBL" id="MBB5870962.1"/>
    </source>
</evidence>
<accession>A0A841BW21</accession>
<dbReference type="EMBL" id="JACHMN010000002">
    <property type="protein sequence ID" value="MBB5870962.1"/>
    <property type="molecule type" value="Genomic_DNA"/>
</dbReference>
<keyword evidence="2" id="KW-1185">Reference proteome</keyword>
<dbReference type="Pfam" id="PF18934">
    <property type="entry name" value="DUF5682"/>
    <property type="match status" value="1"/>
</dbReference>
<dbReference type="InterPro" id="IPR043737">
    <property type="entry name" value="DUF5682"/>
</dbReference>
<organism evidence="1 2">
    <name type="scientific">Allocatelliglobosispora scoriae</name>
    <dbReference type="NCBI Taxonomy" id="643052"/>
    <lineage>
        <taxon>Bacteria</taxon>
        <taxon>Bacillati</taxon>
        <taxon>Actinomycetota</taxon>
        <taxon>Actinomycetes</taxon>
        <taxon>Micromonosporales</taxon>
        <taxon>Micromonosporaceae</taxon>
        <taxon>Allocatelliglobosispora</taxon>
    </lineage>
</organism>
<dbReference type="PANTHER" id="PTHR30634:SF14">
    <property type="match status" value="1"/>
</dbReference>
<dbReference type="Proteomes" id="UP000587527">
    <property type="component" value="Unassembled WGS sequence"/>
</dbReference>
<dbReference type="PANTHER" id="PTHR30634">
    <property type="entry name" value="OUTER MEMBRANE LOLAB LIPOPROTEIN INSERTION APPARATUS"/>
    <property type="match status" value="1"/>
</dbReference>
<gene>
    <name evidence="1" type="ORF">F4553_004341</name>
</gene>
<comment type="caution">
    <text evidence="1">The sequence shown here is derived from an EMBL/GenBank/DDBJ whole genome shotgun (WGS) entry which is preliminary data.</text>
</comment>
<dbReference type="RefSeq" id="WP_184838704.1">
    <property type="nucleotide sequence ID" value="NZ_JACHMN010000002.1"/>
</dbReference>
<dbReference type="AlphaFoldDB" id="A0A841BW21"/>
<dbReference type="InterPro" id="IPR050458">
    <property type="entry name" value="LolB"/>
</dbReference>
<protein>
    <submittedName>
        <fullName evidence="1">Uncharacterized protein</fullName>
    </submittedName>
</protein>
<name>A0A841BW21_9ACTN</name>
<evidence type="ECO:0000313" key="2">
    <source>
        <dbReference type="Proteomes" id="UP000587527"/>
    </source>
</evidence>
<reference evidence="1 2" key="1">
    <citation type="submission" date="2020-08" db="EMBL/GenBank/DDBJ databases">
        <title>Sequencing the genomes of 1000 actinobacteria strains.</title>
        <authorList>
            <person name="Klenk H.-P."/>
        </authorList>
    </citation>
    <scope>NUCLEOTIDE SEQUENCE [LARGE SCALE GENOMIC DNA]</scope>
    <source>
        <strain evidence="1 2">DSM 45362</strain>
    </source>
</reference>